<evidence type="ECO:0000256" key="1">
    <source>
        <dbReference type="ARBA" id="ARBA00022670"/>
    </source>
</evidence>
<evidence type="ECO:0000256" key="3">
    <source>
        <dbReference type="ARBA" id="ARBA00022801"/>
    </source>
</evidence>
<reference evidence="8 9" key="1">
    <citation type="journal article" date="2015" name="Int. J. Syst. Evol. Microbiol.">
        <title>Sphingomonas hengshuiensis sp. nov., isolated from lake wetland.</title>
        <authorList>
            <person name="Wei S."/>
            <person name="Wang T."/>
            <person name="Liu H."/>
            <person name="Zhang C."/>
            <person name="Guo J."/>
            <person name="Wang Q."/>
            <person name="Liang K."/>
            <person name="Zhang Z."/>
        </authorList>
    </citation>
    <scope>NUCLEOTIDE SEQUENCE [LARGE SCALE GENOMIC DNA]</scope>
    <source>
        <strain evidence="8 9">WHSC-8</strain>
    </source>
</reference>
<dbReference type="OrthoDB" id="9761809at2"/>
<feature type="domain" description="Creatinase N-terminal" evidence="7">
    <location>
        <begin position="44"/>
        <end position="178"/>
    </location>
</feature>
<dbReference type="RefSeq" id="WP_044330321.1">
    <property type="nucleotide sequence ID" value="NZ_CP010836.1"/>
</dbReference>
<evidence type="ECO:0000256" key="4">
    <source>
        <dbReference type="ARBA" id="ARBA00023049"/>
    </source>
</evidence>
<protein>
    <submittedName>
        <fullName evidence="8">Peptidase</fullName>
    </submittedName>
</protein>
<sequence length="409" mass="43085">MLRLGLGAAACAGHATIAPRALSRAQRTPIADAAPIDAAERAQRLARVQQAMRRSGIAALLVEAGSTLEYFTGVRWGRSERLTGALLPVEGEILVVTPFFEEPRVREMLGVPAEVRTWQEDESPFALLGGWLRERRLGSGPIAIEQTVRAFVIEGLRTAAPDAAVASGGALVDGIRMIKSPTEIALMQRATDITIAAYRQVAAQIVPGIGGPEIGAALRAAMVALGGAEPWGSAQVGPGSALPHGSRVPANVGQGSVVLMDIGCGVGGYRSDVSRTMVLGAPSAEQRKVWNQVHQGQQTAIAAARLGRTCGSVDDAVRAYYEAQGYGPRYALPGLSHRTGHGIGMDVHEPVNLVHGEQTVLAPGMCFSNEPGLYLPGKFGIRLEDCFYMTPSGPRFFSAPPPSIDDPFG</sequence>
<dbReference type="Gene3D" id="3.40.350.10">
    <property type="entry name" value="Creatinase/prolidase N-terminal domain"/>
    <property type="match status" value="1"/>
</dbReference>
<evidence type="ECO:0000313" key="9">
    <source>
        <dbReference type="Proteomes" id="UP000032300"/>
    </source>
</evidence>
<keyword evidence="1" id="KW-0645">Protease</keyword>
<proteinExistence type="inferred from homology"/>
<dbReference type="Proteomes" id="UP000032300">
    <property type="component" value="Chromosome"/>
</dbReference>
<evidence type="ECO:0000256" key="2">
    <source>
        <dbReference type="ARBA" id="ARBA00022723"/>
    </source>
</evidence>
<dbReference type="EMBL" id="CP010836">
    <property type="protein sequence ID" value="AJP70998.1"/>
    <property type="molecule type" value="Genomic_DNA"/>
</dbReference>
<comment type="similarity">
    <text evidence="5">Belongs to the peptidase M24B family.</text>
</comment>
<dbReference type="GO" id="GO:0008237">
    <property type="term" value="F:metallopeptidase activity"/>
    <property type="evidence" value="ECO:0007669"/>
    <property type="project" value="UniProtKB-KW"/>
</dbReference>
<dbReference type="PANTHER" id="PTHR46112:SF3">
    <property type="entry name" value="AMINOPEPTIDASE YPDF"/>
    <property type="match status" value="1"/>
</dbReference>
<dbReference type="SUPFAM" id="SSF55920">
    <property type="entry name" value="Creatinase/aminopeptidase"/>
    <property type="match status" value="1"/>
</dbReference>
<keyword evidence="3" id="KW-0378">Hydrolase</keyword>
<organism evidence="8 9">
    <name type="scientific">Sphingomonas hengshuiensis</name>
    <dbReference type="NCBI Taxonomy" id="1609977"/>
    <lineage>
        <taxon>Bacteria</taxon>
        <taxon>Pseudomonadati</taxon>
        <taxon>Pseudomonadota</taxon>
        <taxon>Alphaproteobacteria</taxon>
        <taxon>Sphingomonadales</taxon>
        <taxon>Sphingomonadaceae</taxon>
        <taxon>Sphingomonas</taxon>
    </lineage>
</organism>
<dbReference type="InterPro" id="IPR050659">
    <property type="entry name" value="Peptidase_M24B"/>
</dbReference>
<dbReference type="Gene3D" id="3.90.230.10">
    <property type="entry name" value="Creatinase/methionine aminopeptidase superfamily"/>
    <property type="match status" value="1"/>
</dbReference>
<dbReference type="Pfam" id="PF00557">
    <property type="entry name" value="Peptidase_M24"/>
    <property type="match status" value="1"/>
</dbReference>
<dbReference type="InterPro" id="IPR000587">
    <property type="entry name" value="Creatinase_N"/>
</dbReference>
<evidence type="ECO:0000259" key="7">
    <source>
        <dbReference type="Pfam" id="PF01321"/>
    </source>
</evidence>
<gene>
    <name evidence="8" type="ORF">TS85_02920</name>
</gene>
<dbReference type="InterPro" id="IPR036005">
    <property type="entry name" value="Creatinase/aminopeptidase-like"/>
</dbReference>
<dbReference type="PROSITE" id="PS00491">
    <property type="entry name" value="PROLINE_PEPTIDASE"/>
    <property type="match status" value="1"/>
</dbReference>
<keyword evidence="9" id="KW-1185">Reference proteome</keyword>
<evidence type="ECO:0000256" key="5">
    <source>
        <dbReference type="RuleBase" id="RU000590"/>
    </source>
</evidence>
<keyword evidence="2 5" id="KW-0479">Metal-binding</keyword>
<name>A0A7U4J679_9SPHN</name>
<dbReference type="InterPro" id="IPR000994">
    <property type="entry name" value="Pept_M24"/>
</dbReference>
<accession>A0A7U4J679</accession>
<reference evidence="8 9" key="2">
    <citation type="submission" date="2015-02" db="EMBL/GenBank/DDBJ databases">
        <title>The complete genome of Sphingomonas hengshuiensis sp. WHSC-8 isolated from soil of Hengshui Lake.</title>
        <authorList>
            <person name="Wei S."/>
            <person name="Guo J."/>
            <person name="Su C."/>
            <person name="Wu R."/>
            <person name="Zhang Z."/>
            <person name="Liang K."/>
            <person name="Li H."/>
            <person name="Wang T."/>
            <person name="Liu H."/>
            <person name="Zhang C."/>
            <person name="Li Z."/>
            <person name="Wang Q."/>
            <person name="Meng J."/>
        </authorList>
    </citation>
    <scope>NUCLEOTIDE SEQUENCE [LARGE SCALE GENOMIC DNA]</scope>
    <source>
        <strain evidence="8 9">WHSC-8</strain>
    </source>
</reference>
<dbReference type="AlphaFoldDB" id="A0A7U4J679"/>
<dbReference type="InterPro" id="IPR001131">
    <property type="entry name" value="Peptidase_M24B_aminopep-P_CS"/>
</dbReference>
<dbReference type="SUPFAM" id="SSF53092">
    <property type="entry name" value="Creatinase/prolidase N-terminal domain"/>
    <property type="match status" value="1"/>
</dbReference>
<evidence type="ECO:0000313" key="8">
    <source>
        <dbReference type="EMBL" id="AJP70998.1"/>
    </source>
</evidence>
<dbReference type="GO" id="GO:0046872">
    <property type="term" value="F:metal ion binding"/>
    <property type="evidence" value="ECO:0007669"/>
    <property type="project" value="UniProtKB-KW"/>
</dbReference>
<evidence type="ECO:0000259" key="6">
    <source>
        <dbReference type="Pfam" id="PF00557"/>
    </source>
</evidence>
<feature type="domain" description="Peptidase M24" evidence="6">
    <location>
        <begin position="186"/>
        <end position="390"/>
    </location>
</feature>
<dbReference type="KEGG" id="sphi:TS85_02920"/>
<dbReference type="Pfam" id="PF01321">
    <property type="entry name" value="Creatinase_N"/>
    <property type="match status" value="1"/>
</dbReference>
<dbReference type="GO" id="GO:0006508">
    <property type="term" value="P:proteolysis"/>
    <property type="evidence" value="ECO:0007669"/>
    <property type="project" value="UniProtKB-KW"/>
</dbReference>
<dbReference type="PANTHER" id="PTHR46112">
    <property type="entry name" value="AMINOPEPTIDASE"/>
    <property type="match status" value="1"/>
</dbReference>
<dbReference type="InterPro" id="IPR029149">
    <property type="entry name" value="Creatin/AminoP/Spt16_N"/>
</dbReference>
<keyword evidence="4" id="KW-0482">Metalloprotease</keyword>